<evidence type="ECO:0000256" key="1">
    <source>
        <dbReference type="SAM" id="MobiDB-lite"/>
    </source>
</evidence>
<dbReference type="EMBL" id="SESI01000001">
    <property type="protein sequence ID" value="TQQ81696.1"/>
    <property type="molecule type" value="Genomic_DNA"/>
</dbReference>
<keyword evidence="2" id="KW-0812">Transmembrane</keyword>
<dbReference type="AlphaFoldDB" id="A0A544QQI1"/>
<organism evidence="3 4">
    <name type="scientific">Halonotius roseus</name>
    <dbReference type="NCBI Taxonomy" id="2511997"/>
    <lineage>
        <taxon>Archaea</taxon>
        <taxon>Methanobacteriati</taxon>
        <taxon>Methanobacteriota</taxon>
        <taxon>Stenosarchaea group</taxon>
        <taxon>Halobacteria</taxon>
        <taxon>Halobacteriales</taxon>
        <taxon>Haloferacaceae</taxon>
        <taxon>Halonotius</taxon>
    </lineage>
</organism>
<accession>A0A544QQI1</accession>
<reference evidence="3 4" key="1">
    <citation type="submission" date="2019-02" db="EMBL/GenBank/DDBJ databases">
        <title>Halonotius sp. a new haloqrchaeon isolated from saline water.</title>
        <authorList>
            <person name="Duran-Viseras A."/>
            <person name="Sanchez-Porro C."/>
            <person name="Ventosa A."/>
        </authorList>
    </citation>
    <scope>NUCLEOTIDE SEQUENCE [LARGE SCALE GENOMIC DNA]</scope>
    <source>
        <strain evidence="3 4">F9-27</strain>
    </source>
</reference>
<dbReference type="OrthoDB" id="340654at2157"/>
<gene>
    <name evidence="3" type="ORF">EWF95_01785</name>
</gene>
<evidence type="ECO:0000256" key="2">
    <source>
        <dbReference type="SAM" id="Phobius"/>
    </source>
</evidence>
<feature type="transmembrane region" description="Helical" evidence="2">
    <location>
        <begin position="506"/>
        <end position="525"/>
    </location>
</feature>
<sequence length="553" mass="58751">MNRNELLVVVIAVGLMAIPVSVISYSVITNTTVDDLTYETDTGLEVTATDAQVFESPPVVGNDTWTSGPLRLSSDGPSSATVSDAAFDRSTVGLESVDATRNPVTVNRSDIGAVELDGRFDQFSTPGIDTTDDEPDLSYRANENVTISISGVPTDTGVAAVDEGRVVATDTAPNPQGTATFRDLPSGQQAIRVAEIPSELSIRDVTDGSLIDGSAVDVSLTPVGATEPSTQQTTSDGTINMTGLPINERFAADLSSEGDYYDRRVRLPARIDQQPTYLLPDDDTVAAVSPRLTLDDRTGRFDEQGSEIRLQRPVPTATGTAYRTVAGDRLGDDGFQTALQRNQRYRVIIVDPTVGQTYVSSLTPRTSEPTAVPIEDIRYNTTESIDGLNISTAYRSHEDGDRLAVNLSNVRSADLSISEAGNASNLLLDDSYDQNVTADVPVPEENTDANWNADYEATTTNDATISGQQTIRNPARQQQREAVVRAILSILLVVVLGSVAMRVTPALGGVVISITAGLLWLAGWLPPEAGLPSIAVGVVIGVLGVISGSRRSL</sequence>
<dbReference type="RefSeq" id="WP_142442290.1">
    <property type="nucleotide sequence ID" value="NZ_SESI01000001.1"/>
</dbReference>
<keyword evidence="2" id="KW-1133">Transmembrane helix</keyword>
<evidence type="ECO:0000313" key="3">
    <source>
        <dbReference type="EMBL" id="TQQ81696.1"/>
    </source>
</evidence>
<dbReference type="Proteomes" id="UP000315385">
    <property type="component" value="Unassembled WGS sequence"/>
</dbReference>
<keyword evidence="2" id="KW-0472">Membrane</keyword>
<feature type="transmembrane region" description="Helical" evidence="2">
    <location>
        <begin position="482"/>
        <end position="499"/>
    </location>
</feature>
<feature type="transmembrane region" description="Helical" evidence="2">
    <location>
        <begin position="531"/>
        <end position="549"/>
    </location>
</feature>
<feature type="region of interest" description="Disordered" evidence="1">
    <location>
        <begin position="221"/>
        <end position="241"/>
    </location>
</feature>
<evidence type="ECO:0000313" key="4">
    <source>
        <dbReference type="Proteomes" id="UP000315385"/>
    </source>
</evidence>
<keyword evidence="4" id="KW-1185">Reference proteome</keyword>
<name>A0A544QQI1_9EURY</name>
<proteinExistence type="predicted"/>
<comment type="caution">
    <text evidence="3">The sequence shown here is derived from an EMBL/GenBank/DDBJ whole genome shotgun (WGS) entry which is preliminary data.</text>
</comment>
<feature type="compositionally biased region" description="Polar residues" evidence="1">
    <location>
        <begin position="227"/>
        <end position="241"/>
    </location>
</feature>
<protein>
    <submittedName>
        <fullName evidence="3">Uncharacterized protein</fullName>
    </submittedName>
</protein>